<evidence type="ECO:0000313" key="3">
    <source>
        <dbReference type="Proteomes" id="UP000286715"/>
    </source>
</evidence>
<keyword evidence="2" id="KW-0378">Hydrolase</keyword>
<feature type="domain" description="Amidohydrolase 3" evidence="1">
    <location>
        <begin position="42"/>
        <end position="513"/>
    </location>
</feature>
<dbReference type="EMBL" id="BHZE01000016">
    <property type="protein sequence ID" value="GCD78123.1"/>
    <property type="molecule type" value="Genomic_DNA"/>
</dbReference>
<organism evidence="2 3">
    <name type="scientific">Thermaurantimonas aggregans</name>
    <dbReference type="NCBI Taxonomy" id="2173829"/>
    <lineage>
        <taxon>Bacteria</taxon>
        <taxon>Pseudomonadati</taxon>
        <taxon>Bacteroidota</taxon>
        <taxon>Flavobacteriia</taxon>
        <taxon>Flavobacteriales</taxon>
        <taxon>Schleiferiaceae</taxon>
        <taxon>Thermaurantimonas</taxon>
    </lineage>
</organism>
<dbReference type="PANTHER" id="PTHR22642">
    <property type="entry name" value="IMIDAZOLONEPROPIONASE"/>
    <property type="match status" value="1"/>
</dbReference>
<dbReference type="InterPro" id="IPR013108">
    <property type="entry name" value="Amidohydro_3"/>
</dbReference>
<dbReference type="AlphaFoldDB" id="A0A401XM93"/>
<evidence type="ECO:0000259" key="1">
    <source>
        <dbReference type="Pfam" id="PF07969"/>
    </source>
</evidence>
<comment type="caution">
    <text evidence="2">The sequence shown here is derived from an EMBL/GenBank/DDBJ whole genome shotgun (WGS) entry which is preliminary data.</text>
</comment>
<keyword evidence="3" id="KW-1185">Reference proteome</keyword>
<dbReference type="Gene3D" id="3.10.310.70">
    <property type="match status" value="1"/>
</dbReference>
<dbReference type="PANTHER" id="PTHR22642:SF2">
    <property type="entry name" value="PROTEIN LONG AFTER FAR-RED 3"/>
    <property type="match status" value="1"/>
</dbReference>
<dbReference type="Proteomes" id="UP000286715">
    <property type="component" value="Unassembled WGS sequence"/>
</dbReference>
<dbReference type="SUPFAM" id="SSF51338">
    <property type="entry name" value="Composite domain of metallo-dependent hydrolases"/>
    <property type="match status" value="1"/>
</dbReference>
<dbReference type="CDD" id="cd01300">
    <property type="entry name" value="YtcJ_like"/>
    <property type="match status" value="1"/>
</dbReference>
<dbReference type="Pfam" id="PF07969">
    <property type="entry name" value="Amidohydro_3"/>
    <property type="match status" value="1"/>
</dbReference>
<dbReference type="Gene3D" id="3.20.20.140">
    <property type="entry name" value="Metal-dependent hydrolases"/>
    <property type="match status" value="1"/>
</dbReference>
<evidence type="ECO:0000313" key="2">
    <source>
        <dbReference type="EMBL" id="GCD78123.1"/>
    </source>
</evidence>
<reference evidence="2 3" key="1">
    <citation type="submission" date="2018-11" db="EMBL/GenBank/DDBJ databases">
        <title>Schleiferia aggregans sp. nov., a moderately thermophilic heterotrophic bacterium isolated from microbial mats at a terrestrial hot spring.</title>
        <authorList>
            <person name="Iino T."/>
            <person name="Ohkuma M."/>
            <person name="Haruta S."/>
        </authorList>
    </citation>
    <scope>NUCLEOTIDE SEQUENCE [LARGE SCALE GENOMIC DNA]</scope>
    <source>
        <strain evidence="2 3">LA</strain>
    </source>
</reference>
<sequence>MTNVQLIGAEGALEGDCIAISGDTISAIGHYQEIKKHWKAAQVIDCKGATVLPGLIDAHAHFYGLALNMTSADLRGASSPEEIVERLKKFYAENPGQWLTGRGWDQNLWPDGQMPLPEYLDTAFPNIPVYLTRIDGHALWINQAAARLHGITGNEQVTGGKLEKRDGRFTGVLVDEAMKLAPVPKPAMDQLLPYLQKAEQQLFEAGVTSLTDAGLPWDVIDGFRQFYRRGLLRIGLHALAADDDKTFENLLTHGPITEGEFSVTGMKFYSDGALGSYGACLLKPYTDRPDQYGLLLRDPEYFVTRFDKLRSYGLQVATHAIGDSANRLILKIYDQLLKGYEDQDLRWRVEHCQVVHPEDLIYFRNPNIIPSIQPTHATSDMMWAPRRLGERLKTAYAYRSLLEASGMVALGTDFPVENISPIYTFYSATYRKNPQREPAEGFLINQAMSRQQAIKGMTHWAAYSMFQEHKKGDLKIGLKADLTVLNKNWLTCNPDEILNSKVIMTIKNGKIVHVTE</sequence>
<dbReference type="InterPro" id="IPR032466">
    <property type="entry name" value="Metal_Hydrolase"/>
</dbReference>
<dbReference type="Gene3D" id="2.30.40.10">
    <property type="entry name" value="Urease, subunit C, domain 1"/>
    <property type="match status" value="1"/>
</dbReference>
<name>A0A401XM93_9FLAO</name>
<protein>
    <submittedName>
        <fullName evidence="2">Amidohydrolase</fullName>
    </submittedName>
</protein>
<gene>
    <name evidence="2" type="ORF">JCM31826_16050</name>
</gene>
<dbReference type="InterPro" id="IPR033932">
    <property type="entry name" value="YtcJ-like"/>
</dbReference>
<dbReference type="SUPFAM" id="SSF51556">
    <property type="entry name" value="Metallo-dependent hydrolases"/>
    <property type="match status" value="1"/>
</dbReference>
<dbReference type="GO" id="GO:0016810">
    <property type="term" value="F:hydrolase activity, acting on carbon-nitrogen (but not peptide) bonds"/>
    <property type="evidence" value="ECO:0007669"/>
    <property type="project" value="InterPro"/>
</dbReference>
<dbReference type="InterPro" id="IPR011059">
    <property type="entry name" value="Metal-dep_hydrolase_composite"/>
</dbReference>
<proteinExistence type="predicted"/>
<accession>A0A401XM93</accession>